<evidence type="ECO:0000256" key="1">
    <source>
        <dbReference type="SAM" id="MobiDB-lite"/>
    </source>
</evidence>
<comment type="caution">
    <text evidence="3">The sequence shown here is derived from an EMBL/GenBank/DDBJ whole genome shotgun (WGS) entry which is preliminary data.</text>
</comment>
<accession>A0A428RS96</accession>
<evidence type="ECO:0000259" key="2">
    <source>
        <dbReference type="PROSITE" id="PS51184"/>
    </source>
</evidence>
<sequence>MGRNMTATLEKLTTTHGFDQLFRVTPLPIPHTADLYEVFTLDIDADVKANTFIPAGDGAVHVLVADVEPNVDFQWPDFTTTVERPSLEEATEFLEDTIKNPPSTVPHFGGTFEHTLKNESPLHPGDILADLSQLIHANEEYAHIGARSSTTCMHKEDAGFLSCNVVDTGYKIWLLPDIEHNDLFEKAIRGEFGGNTCDQWVRHLSLAVTPTWLNDRGIRHRIVIQGPGQMMVTRLNQYHLVINYSACLARSINFIPPGQQMSTKVGSGITACPDCGLWPLYTLEGHFLQEVEPLDPEYFSIRAGPEGSHDDDDEGETRPTTPGRSSARACTKRKASGELAYRPSKRTRVTTYDTTPEPPREAGACSVQKGGMLSAAEDDDDDDDDSGGSYDELRSDTDGTADEMTEAPNRLVVAPTAEPDLSATDEVYRMAAAVCSKHALKQFADMVGHMSDRTRFAHGASEAIALQGVDPDTRPFVYRCIQVSRGEARLGCERILARYNDLQLFRVYRQMRGDAGRMDTSCVEKVMSACNMTKSTLRYHLNAGKQWEYVCGIFGEGLLAFIPDGPKKVNPFNVNMDMYKALGKRGHEHDLVRFHELIDCEYIGKICQVATGWFDAIDSNKPIKFKWQRSGVQWDCLDHQGVLEMIQVDEGEE</sequence>
<protein>
    <recommendedName>
        <fullName evidence="2">JmjC domain-containing protein</fullName>
    </recommendedName>
</protein>
<dbReference type="GO" id="GO:0000785">
    <property type="term" value="C:chromatin"/>
    <property type="evidence" value="ECO:0007669"/>
    <property type="project" value="TreeGrafter"/>
</dbReference>
<dbReference type="InterPro" id="IPR003347">
    <property type="entry name" value="JmjC_dom"/>
</dbReference>
<dbReference type="GO" id="GO:0010468">
    <property type="term" value="P:regulation of gene expression"/>
    <property type="evidence" value="ECO:0007669"/>
    <property type="project" value="TreeGrafter"/>
</dbReference>
<feature type="region of interest" description="Disordered" evidence="1">
    <location>
        <begin position="299"/>
        <end position="418"/>
    </location>
</feature>
<reference evidence="3 4" key="1">
    <citation type="submission" date="2017-06" db="EMBL/GenBank/DDBJ databases">
        <title>Cmopartive genomic analysis of Ambrosia Fusariam Clade fungi.</title>
        <authorList>
            <person name="Stajich J.E."/>
            <person name="Carrillo J."/>
            <person name="Kijimoto T."/>
            <person name="Eskalen A."/>
            <person name="O'Donnell K."/>
            <person name="Kasson M."/>
        </authorList>
    </citation>
    <scope>NUCLEOTIDE SEQUENCE [LARGE SCALE GENOMIC DNA]</scope>
    <source>
        <strain evidence="3 4">NRRL 20438</strain>
    </source>
</reference>
<feature type="domain" description="JmjC" evidence="2">
    <location>
        <begin position="112"/>
        <end position="271"/>
    </location>
</feature>
<evidence type="ECO:0000313" key="4">
    <source>
        <dbReference type="Proteomes" id="UP000288429"/>
    </source>
</evidence>
<dbReference type="PANTHER" id="PTHR10694">
    <property type="entry name" value="LYSINE-SPECIFIC DEMETHYLASE"/>
    <property type="match status" value="1"/>
</dbReference>
<dbReference type="AlphaFoldDB" id="A0A428RS96"/>
<proteinExistence type="predicted"/>
<dbReference type="PROSITE" id="PS51184">
    <property type="entry name" value="JMJC"/>
    <property type="match status" value="1"/>
</dbReference>
<dbReference type="Pfam" id="PF02373">
    <property type="entry name" value="JmjC"/>
    <property type="match status" value="1"/>
</dbReference>
<keyword evidence="4" id="KW-1185">Reference proteome</keyword>
<dbReference type="GO" id="GO:0032452">
    <property type="term" value="F:histone demethylase activity"/>
    <property type="evidence" value="ECO:0007669"/>
    <property type="project" value="TreeGrafter"/>
</dbReference>
<dbReference type="SUPFAM" id="SSF51197">
    <property type="entry name" value="Clavaminate synthase-like"/>
    <property type="match status" value="1"/>
</dbReference>
<dbReference type="Gene3D" id="2.60.120.650">
    <property type="entry name" value="Cupin"/>
    <property type="match status" value="1"/>
</dbReference>
<organism evidence="3 4">
    <name type="scientific">Fusarium ambrosium</name>
    <dbReference type="NCBI Taxonomy" id="131363"/>
    <lineage>
        <taxon>Eukaryota</taxon>
        <taxon>Fungi</taxon>
        <taxon>Dikarya</taxon>
        <taxon>Ascomycota</taxon>
        <taxon>Pezizomycotina</taxon>
        <taxon>Sordariomycetes</taxon>
        <taxon>Hypocreomycetidae</taxon>
        <taxon>Hypocreales</taxon>
        <taxon>Nectriaceae</taxon>
        <taxon>Fusarium</taxon>
        <taxon>Fusarium solani species complex</taxon>
    </lineage>
</organism>
<name>A0A428RS96_9HYPO</name>
<dbReference type="GO" id="GO:0005634">
    <property type="term" value="C:nucleus"/>
    <property type="evidence" value="ECO:0007669"/>
    <property type="project" value="TreeGrafter"/>
</dbReference>
<gene>
    <name evidence="3" type="ORF">CDV31_017127</name>
</gene>
<dbReference type="EMBL" id="NIZV01000826">
    <property type="protein sequence ID" value="RSL80398.1"/>
    <property type="molecule type" value="Genomic_DNA"/>
</dbReference>
<dbReference type="Proteomes" id="UP000288429">
    <property type="component" value="Unassembled WGS sequence"/>
</dbReference>
<feature type="compositionally biased region" description="Acidic residues" evidence="1">
    <location>
        <begin position="376"/>
        <end position="386"/>
    </location>
</feature>
<dbReference type="SMART" id="SM00558">
    <property type="entry name" value="JmjC"/>
    <property type="match status" value="1"/>
</dbReference>
<evidence type="ECO:0000313" key="3">
    <source>
        <dbReference type="EMBL" id="RSL80398.1"/>
    </source>
</evidence>